<keyword evidence="1" id="KW-0175">Coiled coil</keyword>
<name>A0AA96WJ12_9CYAN</name>
<gene>
    <name evidence="2" type="ORF">HJG54_27965</name>
</gene>
<dbReference type="Gene3D" id="3.40.50.300">
    <property type="entry name" value="P-loop containing nucleotide triphosphate hydrolases"/>
    <property type="match status" value="1"/>
</dbReference>
<dbReference type="RefSeq" id="WP_316432526.1">
    <property type="nucleotide sequence ID" value="NZ_CP053586.1"/>
</dbReference>
<accession>A0AA96WJ12</accession>
<reference evidence="2" key="1">
    <citation type="submission" date="2020-05" db="EMBL/GenBank/DDBJ databases">
        <authorList>
            <person name="Zhu T."/>
            <person name="Keshari N."/>
            <person name="Lu X."/>
        </authorList>
    </citation>
    <scope>NUCLEOTIDE SEQUENCE</scope>
    <source>
        <strain evidence="2">NK1-12</strain>
    </source>
</reference>
<dbReference type="AlphaFoldDB" id="A0AA96WJ12"/>
<organism evidence="2">
    <name type="scientific">Leptolyngbya sp. NK1-12</name>
    <dbReference type="NCBI Taxonomy" id="2547451"/>
    <lineage>
        <taxon>Bacteria</taxon>
        <taxon>Bacillati</taxon>
        <taxon>Cyanobacteriota</taxon>
        <taxon>Cyanophyceae</taxon>
        <taxon>Leptolyngbyales</taxon>
        <taxon>Leptolyngbyaceae</taxon>
        <taxon>Leptolyngbya group</taxon>
        <taxon>Leptolyngbya</taxon>
    </lineage>
</organism>
<feature type="coiled-coil region" evidence="1">
    <location>
        <begin position="1"/>
        <end position="80"/>
    </location>
</feature>
<dbReference type="InterPro" id="IPR027417">
    <property type="entry name" value="P-loop_NTPase"/>
</dbReference>
<dbReference type="SUPFAM" id="SSF52540">
    <property type="entry name" value="P-loop containing nucleoside triphosphate hydrolases"/>
    <property type="match status" value="1"/>
</dbReference>
<evidence type="ECO:0000313" key="2">
    <source>
        <dbReference type="EMBL" id="WNZ26278.1"/>
    </source>
</evidence>
<proteinExistence type="predicted"/>
<evidence type="ECO:0000256" key="1">
    <source>
        <dbReference type="SAM" id="Coils"/>
    </source>
</evidence>
<dbReference type="EMBL" id="CP053586">
    <property type="protein sequence ID" value="WNZ26278.1"/>
    <property type="molecule type" value="Genomic_DNA"/>
</dbReference>
<protein>
    <submittedName>
        <fullName evidence="2">Uncharacterized protein</fullName>
    </submittedName>
</protein>
<sequence length="271" mass="31063">MSFASEDIRKLQSRMDEVEQKIRDLTLEQGANQQQIKSYETEIEGLARQIEKHRMSENRQEQVQRRIMATEDAIARLKKVQEGLGQLFRLQLEKRIQEIFSQILFTPYVPRLNENYELMLEDTMAGQPTSVAASTGENQILSLSFIGAIIDRIREWSKGKSGILMPESSTFPIVMDSPFGSLDEIYRRQVARAIPVLANQLVVLVTKTQWRGEVAEEMADRVGHQYVLTYYSPKPDCQEDAIALGSGQYPLVRLSSNLFEYTEIIEVERQG</sequence>